<evidence type="ECO:0000256" key="2">
    <source>
        <dbReference type="SAM" id="SignalP"/>
    </source>
</evidence>
<reference evidence="3 4" key="1">
    <citation type="submission" date="2018-03" db="EMBL/GenBank/DDBJ databases">
        <title>Draft genome of Nitrosomonas supralitoralis APG5.</title>
        <authorList>
            <person name="Urakawa H."/>
            <person name="Lopez J.V."/>
        </authorList>
    </citation>
    <scope>NUCLEOTIDE SEQUENCE [LARGE SCALE GENOMIC DNA]</scope>
    <source>
        <strain evidence="3 4">APG5</strain>
    </source>
</reference>
<proteinExistence type="predicted"/>
<dbReference type="Proteomes" id="UP000241912">
    <property type="component" value="Unassembled WGS sequence"/>
</dbReference>
<gene>
    <name evidence="3" type="ORF">C7H79_11015</name>
</gene>
<comment type="caution">
    <text evidence="3">The sequence shown here is derived from an EMBL/GenBank/DDBJ whole genome shotgun (WGS) entry which is preliminary data.</text>
</comment>
<feature type="chain" id="PRO_5015145150" evidence="2">
    <location>
        <begin position="25"/>
        <end position="117"/>
    </location>
</feature>
<feature type="coiled-coil region" evidence="1">
    <location>
        <begin position="46"/>
        <end position="73"/>
    </location>
</feature>
<dbReference type="EMBL" id="PXXU01000033">
    <property type="protein sequence ID" value="PSJ16885.1"/>
    <property type="molecule type" value="Genomic_DNA"/>
</dbReference>
<dbReference type="OrthoDB" id="8562383at2"/>
<accession>A0A2P7NTW7</accession>
<keyword evidence="1" id="KW-0175">Coiled coil</keyword>
<keyword evidence="2" id="KW-0732">Signal</keyword>
<dbReference type="RefSeq" id="WP_106707321.1">
    <property type="nucleotide sequence ID" value="NZ_PXXU01000033.1"/>
</dbReference>
<evidence type="ECO:0000313" key="3">
    <source>
        <dbReference type="EMBL" id="PSJ16885.1"/>
    </source>
</evidence>
<protein>
    <submittedName>
        <fullName evidence="3">Uncharacterized protein</fullName>
    </submittedName>
</protein>
<keyword evidence="4" id="KW-1185">Reference proteome</keyword>
<name>A0A2P7NTW7_9PROT</name>
<feature type="signal peptide" evidence="2">
    <location>
        <begin position="1"/>
        <end position="24"/>
    </location>
</feature>
<evidence type="ECO:0000313" key="4">
    <source>
        <dbReference type="Proteomes" id="UP000241912"/>
    </source>
</evidence>
<dbReference type="AlphaFoldDB" id="A0A2P7NTW7"/>
<sequence length="117" mass="13361">MKSKLGILVLVIFGLLVSSMQMNAFSMDMGQAVQNAKTSADHEALAKYFEDNAKEMQSKLQDHQKMYEQYQSESQHYGRQGVDMETMCRGLIRTYEQAVKENMEMAASHRKMAAEVK</sequence>
<evidence type="ECO:0000256" key="1">
    <source>
        <dbReference type="SAM" id="Coils"/>
    </source>
</evidence>
<organism evidence="3 4">
    <name type="scientific">Nitrosomonas supralitoralis</name>
    <dbReference type="NCBI Taxonomy" id="2116706"/>
    <lineage>
        <taxon>Bacteria</taxon>
        <taxon>Pseudomonadati</taxon>
        <taxon>Pseudomonadota</taxon>
        <taxon>Betaproteobacteria</taxon>
        <taxon>Nitrosomonadales</taxon>
        <taxon>Nitrosomonadaceae</taxon>
        <taxon>Nitrosomonas</taxon>
    </lineage>
</organism>